<feature type="region of interest" description="Disordered" evidence="1">
    <location>
        <begin position="1"/>
        <end position="22"/>
    </location>
</feature>
<dbReference type="EMBL" id="QETB01000004">
    <property type="protein sequence ID" value="PWF26252.1"/>
    <property type="molecule type" value="Genomic_DNA"/>
</dbReference>
<evidence type="ECO:0000256" key="1">
    <source>
        <dbReference type="SAM" id="MobiDB-lite"/>
    </source>
</evidence>
<comment type="caution">
    <text evidence="3">The sequence shown here is derived from an EMBL/GenBank/DDBJ whole genome shotgun (WGS) entry which is preliminary data.</text>
</comment>
<dbReference type="Gene3D" id="3.40.190.120">
    <property type="entry name" value="Osmoprotection protein (prox), domain 2"/>
    <property type="match status" value="1"/>
</dbReference>
<dbReference type="InterPro" id="IPR007210">
    <property type="entry name" value="ABC_Gly_betaine_transp_sub-bd"/>
</dbReference>
<feature type="compositionally biased region" description="Basic and acidic residues" evidence="1">
    <location>
        <begin position="1"/>
        <end position="15"/>
    </location>
</feature>
<evidence type="ECO:0000259" key="2">
    <source>
        <dbReference type="Pfam" id="PF04069"/>
    </source>
</evidence>
<dbReference type="AlphaFoldDB" id="A0A2V1K7H1"/>
<name>A0A2V1K7H1_9ACTO</name>
<dbReference type="GO" id="GO:0022857">
    <property type="term" value="F:transmembrane transporter activity"/>
    <property type="evidence" value="ECO:0007669"/>
    <property type="project" value="InterPro"/>
</dbReference>
<sequence length="344" mass="37548">MTQTRSGEDAQKHDGQAPSRRNRRFRGCAGLLAAGLLTITSACGLEPSSTYVPESAPGSVEPIPDLPEGTQLTVTTKNFTEQLILGKIGVLTAQAAGFDVVDQTNIPGPQALRQLMTDHTADMTYEYTGTAWLSYLGHDEGIPDPDEQWEAVRDADASLGLTWLPPAPLNNVYALAMSSETKDKLGDVSNLSDIADLPPEELTFCIESDFNSRSDGFQPMLEHYGIDVPDGNVKILDAGAVYTATEQGDCNFGEVFTTDGRIKSLNLTVLEDDESFFPAYNASPVINTELLEKYPELEDAYNQVSEKLTNEVLIELNRQVDVDGREPADVAFDWMVDEGFITEP</sequence>
<dbReference type="Proteomes" id="UP000245283">
    <property type="component" value="Unassembled WGS sequence"/>
</dbReference>
<reference evidence="4" key="1">
    <citation type="submission" date="2018-05" db="EMBL/GenBank/DDBJ databases">
        <authorList>
            <person name="Li Y."/>
        </authorList>
    </citation>
    <scope>NUCLEOTIDE SEQUENCE [LARGE SCALE GENOMIC DNA]</scope>
    <source>
        <strain evidence="4">sk1b4</strain>
    </source>
</reference>
<dbReference type="Gene3D" id="3.40.190.10">
    <property type="entry name" value="Periplasmic binding protein-like II"/>
    <property type="match status" value="1"/>
</dbReference>
<dbReference type="SUPFAM" id="SSF53850">
    <property type="entry name" value="Periplasmic binding protein-like II"/>
    <property type="match status" value="1"/>
</dbReference>
<protein>
    <submittedName>
        <fullName evidence="3">Glycine/betaine ABC transporter substrate-binding protein</fullName>
    </submittedName>
</protein>
<keyword evidence="4" id="KW-1185">Reference proteome</keyword>
<dbReference type="OrthoDB" id="9781705at2"/>
<dbReference type="Pfam" id="PF04069">
    <property type="entry name" value="OpuAC"/>
    <property type="match status" value="1"/>
</dbReference>
<accession>A0A2V1K7H1</accession>
<proteinExistence type="predicted"/>
<dbReference type="CDD" id="cd13611">
    <property type="entry name" value="PBP2_YehZ"/>
    <property type="match status" value="1"/>
</dbReference>
<evidence type="ECO:0000313" key="4">
    <source>
        <dbReference type="Proteomes" id="UP000245283"/>
    </source>
</evidence>
<organism evidence="3 4">
    <name type="scientific">Ancrocorticia populi</name>
    <dbReference type="NCBI Taxonomy" id="2175228"/>
    <lineage>
        <taxon>Bacteria</taxon>
        <taxon>Bacillati</taxon>
        <taxon>Actinomycetota</taxon>
        <taxon>Actinomycetes</taxon>
        <taxon>Actinomycetales</taxon>
        <taxon>Actinomycetaceae</taxon>
        <taxon>Ancrocorticia</taxon>
    </lineage>
</organism>
<dbReference type="GO" id="GO:0043190">
    <property type="term" value="C:ATP-binding cassette (ABC) transporter complex"/>
    <property type="evidence" value="ECO:0007669"/>
    <property type="project" value="InterPro"/>
</dbReference>
<feature type="domain" description="ABC-type glycine betaine transport system substrate-binding" evidence="2">
    <location>
        <begin position="71"/>
        <end position="335"/>
    </location>
</feature>
<gene>
    <name evidence="3" type="ORF">DD236_07685</name>
</gene>
<evidence type="ECO:0000313" key="3">
    <source>
        <dbReference type="EMBL" id="PWF26252.1"/>
    </source>
</evidence>